<dbReference type="GO" id="GO:0005737">
    <property type="term" value="C:cytoplasm"/>
    <property type="evidence" value="ECO:0007669"/>
    <property type="project" value="UniProtKB-SubCell"/>
</dbReference>
<keyword evidence="3" id="KW-0547">Nucleotide-binding</keyword>
<evidence type="ECO:0000256" key="5">
    <source>
        <dbReference type="ARBA" id="ARBA00022942"/>
    </source>
</evidence>
<dbReference type="GO" id="GO:0005524">
    <property type="term" value="F:ATP binding"/>
    <property type="evidence" value="ECO:0007669"/>
    <property type="project" value="UniProtKB-KW"/>
</dbReference>
<keyword evidence="10" id="KW-1185">Reference proteome</keyword>
<dbReference type="PANTHER" id="PTHR23073">
    <property type="entry name" value="26S PROTEASOME REGULATORY SUBUNIT"/>
    <property type="match status" value="1"/>
</dbReference>
<evidence type="ECO:0000256" key="2">
    <source>
        <dbReference type="ARBA" id="ARBA00022490"/>
    </source>
</evidence>
<evidence type="ECO:0000256" key="6">
    <source>
        <dbReference type="ARBA" id="ARBA00023054"/>
    </source>
</evidence>
<protein>
    <submittedName>
        <fullName evidence="9">Proteasome-activating AAA-ATPase (PAN), archaeal</fullName>
    </submittedName>
</protein>
<dbReference type="eggNOG" id="arCOG01306">
    <property type="taxonomic scope" value="Archaea"/>
</dbReference>
<comment type="subcellular location">
    <subcellularLocation>
        <location evidence="1">Cytoplasm</location>
    </subcellularLocation>
</comment>
<dbReference type="FunFam" id="1.10.8.60:FF:000006">
    <property type="entry name" value="26S protease regulatory subunit 8"/>
    <property type="match status" value="1"/>
</dbReference>
<dbReference type="GO" id="GO:0000502">
    <property type="term" value="C:proteasome complex"/>
    <property type="evidence" value="ECO:0007669"/>
    <property type="project" value="UniProtKB-KW"/>
</dbReference>
<proteinExistence type="predicted"/>
<keyword evidence="4" id="KW-0067">ATP-binding</keyword>
<evidence type="ECO:0000259" key="8">
    <source>
        <dbReference type="Pfam" id="PF17862"/>
    </source>
</evidence>
<feature type="domain" description="AAA ATPase AAA+ lid" evidence="8">
    <location>
        <begin position="43"/>
        <end position="85"/>
    </location>
</feature>
<dbReference type="Pfam" id="PF17862">
    <property type="entry name" value="AAA_lid_3"/>
    <property type="match status" value="1"/>
</dbReference>
<keyword evidence="5 9" id="KW-0647">Proteasome</keyword>
<evidence type="ECO:0000256" key="4">
    <source>
        <dbReference type="ARBA" id="ARBA00022840"/>
    </source>
</evidence>
<evidence type="ECO:0000256" key="1">
    <source>
        <dbReference type="ARBA" id="ARBA00004496"/>
    </source>
</evidence>
<keyword evidence="2" id="KW-0963">Cytoplasm</keyword>
<dbReference type="Gene3D" id="1.10.8.60">
    <property type="match status" value="1"/>
</dbReference>
<keyword evidence="7" id="KW-0143">Chaperone</keyword>
<name>U2YDR5_9EURY</name>
<reference evidence="9 10" key="1">
    <citation type="submission" date="2013-09" db="EMBL/GenBank/DDBJ databases">
        <title>Whole genome sequencing of Halarchaeum acidiphilum strain MH1-52-1.</title>
        <authorList>
            <person name="Shimane Y."/>
            <person name="Minegishi H."/>
            <person name="Nishi S."/>
            <person name="Echigo A."/>
            <person name="Shuto A."/>
            <person name="Konishi M."/>
            <person name="Ito T."/>
            <person name="Ohkuma M."/>
            <person name="Ohta Y."/>
            <person name="Nagano Y."/>
            <person name="Tsubouchi T."/>
            <person name="Mori K."/>
            <person name="Usui K."/>
            <person name="Kamekura M."/>
            <person name="Usami R."/>
            <person name="Takaki Y."/>
            <person name="Hatada Y."/>
        </authorList>
    </citation>
    <scope>NUCLEOTIDE SEQUENCE [LARGE SCALE GENOMIC DNA]</scope>
    <source>
        <strain evidence="9 10">JCM 16109</strain>
    </source>
</reference>
<dbReference type="AlphaFoldDB" id="U2YDR5"/>
<dbReference type="EMBL" id="BATA01000008">
    <property type="protein sequence ID" value="GAD51811.1"/>
    <property type="molecule type" value="Genomic_DNA"/>
</dbReference>
<gene>
    <name evidence="9" type="ORF">MBEHAL_0571</name>
</gene>
<dbReference type="SUPFAM" id="SSF52540">
    <property type="entry name" value="P-loop containing nucleoside triphosphate hydrolases"/>
    <property type="match status" value="1"/>
</dbReference>
<keyword evidence="6" id="KW-0175">Coiled coil</keyword>
<evidence type="ECO:0000313" key="10">
    <source>
        <dbReference type="Proteomes" id="UP000016986"/>
    </source>
</evidence>
<sequence length="104" mass="11795">MLDRAILRPGRFDRLIEVPKPDEVGRAKIFRIHTRDMNVADGVDFEVLARESEELSGADVKAVTTEAGMYAIRDDRTEVTMSDFRNALEKLDHDDEPDVSQTFA</sequence>
<dbReference type="InterPro" id="IPR050221">
    <property type="entry name" value="26S_Proteasome_ATPase"/>
</dbReference>
<dbReference type="InterPro" id="IPR027417">
    <property type="entry name" value="P-loop_NTPase"/>
</dbReference>
<dbReference type="InterPro" id="IPR041569">
    <property type="entry name" value="AAA_lid_3"/>
</dbReference>
<organism evidence="9 10">
    <name type="scientific">Halarchaeum acidiphilum MH1-52-1</name>
    <dbReference type="NCBI Taxonomy" id="1261545"/>
    <lineage>
        <taxon>Archaea</taxon>
        <taxon>Methanobacteriati</taxon>
        <taxon>Methanobacteriota</taxon>
        <taxon>Stenosarchaea group</taxon>
        <taxon>Halobacteria</taxon>
        <taxon>Halobacteriales</taxon>
        <taxon>Halobacteriaceae</taxon>
    </lineage>
</organism>
<accession>U2YDR5</accession>
<comment type="caution">
    <text evidence="9">The sequence shown here is derived from an EMBL/GenBank/DDBJ whole genome shotgun (WGS) entry which is preliminary data.</text>
</comment>
<evidence type="ECO:0000256" key="3">
    <source>
        <dbReference type="ARBA" id="ARBA00022741"/>
    </source>
</evidence>
<evidence type="ECO:0000313" key="9">
    <source>
        <dbReference type="EMBL" id="GAD51811.1"/>
    </source>
</evidence>
<dbReference type="Proteomes" id="UP000016986">
    <property type="component" value="Unassembled WGS sequence"/>
</dbReference>
<evidence type="ECO:0000256" key="7">
    <source>
        <dbReference type="ARBA" id="ARBA00023186"/>
    </source>
</evidence>